<organism evidence="1 2">
    <name type="scientific">Melittangium boletus DSM 14713</name>
    <dbReference type="NCBI Taxonomy" id="1294270"/>
    <lineage>
        <taxon>Bacteria</taxon>
        <taxon>Pseudomonadati</taxon>
        <taxon>Myxococcota</taxon>
        <taxon>Myxococcia</taxon>
        <taxon>Myxococcales</taxon>
        <taxon>Cystobacterineae</taxon>
        <taxon>Archangiaceae</taxon>
        <taxon>Melittangium</taxon>
    </lineage>
</organism>
<dbReference type="Gene3D" id="3.10.180.10">
    <property type="entry name" value="2,3-Dihydroxybiphenyl 1,2-Dioxygenase, domain 1"/>
    <property type="match status" value="1"/>
</dbReference>
<reference evidence="1 2" key="1">
    <citation type="submission" date="2017-06" db="EMBL/GenBank/DDBJ databases">
        <authorList>
            <person name="Kim H.J."/>
            <person name="Triplett B.A."/>
        </authorList>
    </citation>
    <scope>NUCLEOTIDE SEQUENCE [LARGE SCALE GENOMIC DNA]</scope>
    <source>
        <strain evidence="1 2">DSM 14713</strain>
    </source>
</reference>
<keyword evidence="2" id="KW-1185">Reference proteome</keyword>
<gene>
    <name evidence="1" type="ORF">MEBOL_005252</name>
</gene>
<dbReference type="InterPro" id="IPR029068">
    <property type="entry name" value="Glyas_Bleomycin-R_OHBP_Dase"/>
</dbReference>
<dbReference type="AlphaFoldDB" id="A0A250IKN1"/>
<accession>A0A250IKN1</accession>
<dbReference type="OrthoDB" id="6624781at2"/>
<proteinExistence type="predicted"/>
<evidence type="ECO:0000313" key="1">
    <source>
        <dbReference type="EMBL" id="ATB31783.1"/>
    </source>
</evidence>
<dbReference type="Proteomes" id="UP000217289">
    <property type="component" value="Chromosome"/>
</dbReference>
<name>A0A250IKN1_9BACT</name>
<evidence type="ECO:0008006" key="3">
    <source>
        <dbReference type="Google" id="ProtNLM"/>
    </source>
</evidence>
<protein>
    <recommendedName>
        <fullName evidence="3">Glyoxalase</fullName>
    </recommendedName>
</protein>
<dbReference type="EMBL" id="CP022163">
    <property type="protein sequence ID" value="ATB31783.1"/>
    <property type="molecule type" value="Genomic_DNA"/>
</dbReference>
<dbReference type="SUPFAM" id="SSF54593">
    <property type="entry name" value="Glyoxalase/Bleomycin resistance protein/Dihydroxybiphenyl dioxygenase"/>
    <property type="match status" value="1"/>
</dbReference>
<dbReference type="KEGG" id="mbd:MEBOL_005252"/>
<sequence>MSMTIPVLPCAALPETLAFYRTLGFEVTHEQTRPNVYAATRRGDVHLHFMGLKGLEPSKAYSTCLVMVPEVEQLHRTFADGLRQAYGKVPLSGFPRITRMKQGQSRFTVVDVDGNSVIYIRQDAPDDYDEGRSDNSSQTQLGKALRAAARLRDFKNDDAAAAKVLEVALTKEAGAAFERARVLVARAEIAVAMDDSARVTSALAELSALVLRDDERARIKEELEALGVRA</sequence>
<evidence type="ECO:0000313" key="2">
    <source>
        <dbReference type="Proteomes" id="UP000217289"/>
    </source>
</evidence>
<dbReference type="RefSeq" id="WP_095980066.1">
    <property type="nucleotide sequence ID" value="NZ_CP022163.1"/>
</dbReference>